<reference evidence="4 5" key="1">
    <citation type="journal article" date="2013" name="BMC Genomics">
        <title>The miniature genome of a carnivorous plant Genlisea aurea contains a low number of genes and short non-coding sequences.</title>
        <authorList>
            <person name="Leushkin E.V."/>
            <person name="Sutormin R.A."/>
            <person name="Nabieva E.R."/>
            <person name="Penin A.A."/>
            <person name="Kondrashov A.S."/>
            <person name="Logacheva M.D."/>
        </authorList>
    </citation>
    <scope>NUCLEOTIDE SEQUENCE [LARGE SCALE GENOMIC DNA]</scope>
</reference>
<dbReference type="EMBL" id="AUSU01003386">
    <property type="protein sequence ID" value="EPS66943.1"/>
    <property type="molecule type" value="Genomic_DNA"/>
</dbReference>
<dbReference type="CDD" id="cd00298">
    <property type="entry name" value="ACD_sHsps_p23-like"/>
    <property type="match status" value="1"/>
</dbReference>
<dbReference type="AlphaFoldDB" id="S8DUW4"/>
<gene>
    <name evidence="4" type="ORF">M569_07833</name>
</gene>
<evidence type="ECO:0000256" key="1">
    <source>
        <dbReference type="ARBA" id="ARBA00011040"/>
    </source>
</evidence>
<dbReference type="Gene3D" id="3.40.50.300">
    <property type="entry name" value="P-loop containing nucleotide triphosphate hydrolases"/>
    <property type="match status" value="1"/>
</dbReference>
<dbReference type="InterPro" id="IPR053262">
    <property type="entry name" value="ArsA_ATPase-like"/>
</dbReference>
<organism evidence="4 5">
    <name type="scientific">Genlisea aurea</name>
    <dbReference type="NCBI Taxonomy" id="192259"/>
    <lineage>
        <taxon>Eukaryota</taxon>
        <taxon>Viridiplantae</taxon>
        <taxon>Streptophyta</taxon>
        <taxon>Embryophyta</taxon>
        <taxon>Tracheophyta</taxon>
        <taxon>Spermatophyta</taxon>
        <taxon>Magnoliopsida</taxon>
        <taxon>eudicotyledons</taxon>
        <taxon>Gunneridae</taxon>
        <taxon>Pentapetalae</taxon>
        <taxon>asterids</taxon>
        <taxon>lamiids</taxon>
        <taxon>Lamiales</taxon>
        <taxon>Lentibulariaceae</taxon>
        <taxon>Genlisea</taxon>
    </lineage>
</organism>
<dbReference type="PANTHER" id="PTHR43868:SF1">
    <property type="entry name" value="P-LOOP CONTAINING NUCLEOSIDE TRIPHOSPHATE HYDROLASES SUPERFAMILY PROTEIN"/>
    <property type="match status" value="1"/>
</dbReference>
<dbReference type="Pfam" id="PF02374">
    <property type="entry name" value="ArsA_ATPase"/>
    <property type="match status" value="1"/>
</dbReference>
<evidence type="ECO:0000259" key="2">
    <source>
        <dbReference type="Pfam" id="PF02374"/>
    </source>
</evidence>
<name>S8DUW4_9LAMI</name>
<keyword evidence="5" id="KW-1185">Reference proteome</keyword>
<dbReference type="CDD" id="cd02035">
    <property type="entry name" value="ArsA"/>
    <property type="match status" value="1"/>
</dbReference>
<evidence type="ECO:0000313" key="5">
    <source>
        <dbReference type="Proteomes" id="UP000015453"/>
    </source>
</evidence>
<accession>S8DUW4</accession>
<dbReference type="Pfam" id="PF17886">
    <property type="entry name" value="ArsA_HSP20"/>
    <property type="match status" value="1"/>
</dbReference>
<dbReference type="SUPFAM" id="SSF52540">
    <property type="entry name" value="P-loop containing nucleoside triphosphate hydrolases"/>
    <property type="match status" value="1"/>
</dbReference>
<protein>
    <recommendedName>
        <fullName evidence="6">Anion-transporting ATPase-like domain-containing protein</fullName>
    </recommendedName>
</protein>
<dbReference type="InterPro" id="IPR027417">
    <property type="entry name" value="P-loop_NTPase"/>
</dbReference>
<dbReference type="Proteomes" id="UP000015453">
    <property type="component" value="Unassembled WGS sequence"/>
</dbReference>
<dbReference type="Gene3D" id="2.60.40.790">
    <property type="match status" value="1"/>
</dbReference>
<comment type="similarity">
    <text evidence="1">Belongs to the arsA ATPase family.</text>
</comment>
<evidence type="ECO:0008006" key="6">
    <source>
        <dbReference type="Google" id="ProtNLM"/>
    </source>
</evidence>
<dbReference type="PANTHER" id="PTHR43868">
    <property type="entry name" value="OS02G0711200 PROTEIN"/>
    <property type="match status" value="1"/>
</dbReference>
<comment type="caution">
    <text evidence="4">The sequence shown here is derived from an EMBL/GenBank/DDBJ whole genome shotgun (WGS) entry which is preliminary data.</text>
</comment>
<dbReference type="InterPro" id="IPR040612">
    <property type="entry name" value="ArsA_HSP20-like"/>
</dbReference>
<sequence length="406" mass="44585">AARDDFGENKPTKIVTFLGKGGSGKTTAAVFAAQHYALTGLQTCLVIHSQDLMAEFLLDAKIGPSPVQCSRNLSAVRFETTKMILEPIKNLKKADARLNLTQGVLEGVVVEELGVLPGMDSIFSILELERVAGFLDFLNRNDKKRRKYDVIVYDGINSDDSLRMIGATSKAKLYLKYLRSLADNTDLGRLAGPSILRLIDDALSLSTNLNGRTSSEIWDRIEKLLQDASSMILGPETFGCYLVMDPDNSISRNAALRYWGCAIQAGVQVSGAFGLTTPRFPTTSSTLPSLSSFFSPLPFAFIPHLESIGWIEIMSCDRFRDARKLLSESPHAAVPAPLTYDPSNKSVKLFMPGFDKSEIKLYQFRGGSELVVEAGDQRRVIMLPDEIQGKVASAKFVDTSLIVTMR</sequence>
<feature type="non-terminal residue" evidence="4">
    <location>
        <position position="1"/>
    </location>
</feature>
<feature type="domain" description="ArsA/GET3 Anion-transporting ATPase-like" evidence="2">
    <location>
        <begin position="12"/>
        <end position="204"/>
    </location>
</feature>
<evidence type="ECO:0000313" key="4">
    <source>
        <dbReference type="EMBL" id="EPS66943.1"/>
    </source>
</evidence>
<dbReference type="InterPro" id="IPR025723">
    <property type="entry name" value="ArsA/GET3_ATPase-like"/>
</dbReference>
<evidence type="ECO:0000259" key="3">
    <source>
        <dbReference type="Pfam" id="PF17886"/>
    </source>
</evidence>
<dbReference type="InterPro" id="IPR008978">
    <property type="entry name" value="HSP20-like_chaperone"/>
</dbReference>
<proteinExistence type="inferred from homology"/>
<feature type="domain" description="ArsA HSP20-like" evidence="3">
    <location>
        <begin position="345"/>
        <end position="405"/>
    </location>
</feature>
<dbReference type="OrthoDB" id="1909609at2759"/>